<gene>
    <name evidence="1" type="ORF">NQ502_02195</name>
</gene>
<dbReference type="InterPro" id="IPR020256">
    <property type="entry name" value="Spore_coat_CotJA"/>
</dbReference>
<name>A0ABY5VL89_9FIRM</name>
<dbReference type="Proteomes" id="UP001060164">
    <property type="component" value="Chromosome"/>
</dbReference>
<dbReference type="Pfam" id="PF11007">
    <property type="entry name" value="CotJA"/>
    <property type="match status" value="1"/>
</dbReference>
<sequence>MAFVASQKFKTTFEPCKGLKMGTIFPELCKPFCGKRGGCR</sequence>
<accession>A0ABY5VL89</accession>
<evidence type="ECO:0000313" key="1">
    <source>
        <dbReference type="EMBL" id="UWP61335.1"/>
    </source>
</evidence>
<proteinExistence type="predicted"/>
<keyword evidence="2" id="KW-1185">Reference proteome</keyword>
<reference evidence="1" key="1">
    <citation type="journal article" date="2022" name="Cell">
        <title>Design, construction, and in vivo augmentation of a complex gut microbiome.</title>
        <authorList>
            <person name="Cheng A.G."/>
            <person name="Ho P.Y."/>
            <person name="Aranda-Diaz A."/>
            <person name="Jain S."/>
            <person name="Yu F.B."/>
            <person name="Meng X."/>
            <person name="Wang M."/>
            <person name="Iakiviak M."/>
            <person name="Nagashima K."/>
            <person name="Zhao A."/>
            <person name="Murugkar P."/>
            <person name="Patil A."/>
            <person name="Atabakhsh K."/>
            <person name="Weakley A."/>
            <person name="Yan J."/>
            <person name="Brumbaugh A.R."/>
            <person name="Higginbottom S."/>
            <person name="Dimas A."/>
            <person name="Shiver A.L."/>
            <person name="Deutschbauer A."/>
            <person name="Neff N."/>
            <person name="Sonnenburg J.L."/>
            <person name="Huang K.C."/>
            <person name="Fischbach M.A."/>
        </authorList>
    </citation>
    <scope>NUCLEOTIDE SEQUENCE</scope>
    <source>
        <strain evidence="1">DSM 19829</strain>
    </source>
</reference>
<dbReference type="EMBL" id="CP102290">
    <property type="protein sequence ID" value="UWP61335.1"/>
    <property type="molecule type" value="Genomic_DNA"/>
</dbReference>
<organism evidence="1 2">
    <name type="scientific">Ruminococcus gauvreauii</name>
    <dbReference type="NCBI Taxonomy" id="438033"/>
    <lineage>
        <taxon>Bacteria</taxon>
        <taxon>Bacillati</taxon>
        <taxon>Bacillota</taxon>
        <taxon>Clostridia</taxon>
        <taxon>Eubacteriales</taxon>
        <taxon>Oscillospiraceae</taxon>
        <taxon>Ruminococcus</taxon>
    </lineage>
</organism>
<evidence type="ECO:0000313" key="2">
    <source>
        <dbReference type="Proteomes" id="UP001060164"/>
    </source>
</evidence>
<protein>
    <submittedName>
        <fullName evidence="1">Spore coat associated protein CotJA</fullName>
    </submittedName>
</protein>
<dbReference type="RefSeq" id="WP_083963213.1">
    <property type="nucleotide sequence ID" value="NZ_CP102290.1"/>
</dbReference>